<evidence type="ECO:0000256" key="4">
    <source>
        <dbReference type="ARBA" id="ARBA00022801"/>
    </source>
</evidence>
<accession>A0A0R2M9P6</accession>
<dbReference type="InterPro" id="IPR051673">
    <property type="entry name" value="SSDNA_exonuclease_RecJ"/>
</dbReference>
<dbReference type="Pfam" id="PF01368">
    <property type="entry name" value="DHH"/>
    <property type="match status" value="1"/>
</dbReference>
<organism evidence="10 11">
    <name type="scientific">Lactiplantibacillus xiangfangensis</name>
    <dbReference type="NCBI Taxonomy" id="942150"/>
    <lineage>
        <taxon>Bacteria</taxon>
        <taxon>Bacillati</taxon>
        <taxon>Bacillota</taxon>
        <taxon>Bacilli</taxon>
        <taxon>Lactobacillales</taxon>
        <taxon>Lactobacillaceae</taxon>
        <taxon>Lactiplantibacillus</taxon>
    </lineage>
</organism>
<keyword evidence="4" id="KW-0378">Hydrolase</keyword>
<feature type="domain" description="DDH" evidence="6">
    <location>
        <begin position="85"/>
        <end position="229"/>
    </location>
</feature>
<dbReference type="OrthoDB" id="9809852at2"/>
<dbReference type="GO" id="GO:0006281">
    <property type="term" value="P:DNA repair"/>
    <property type="evidence" value="ECO:0007669"/>
    <property type="project" value="InterPro"/>
</dbReference>
<name>A0A0R2M9P6_9LACO</name>
<dbReference type="Pfam" id="PF17768">
    <property type="entry name" value="RecJ_OB"/>
    <property type="match status" value="1"/>
</dbReference>
<dbReference type="PANTHER" id="PTHR30255">
    <property type="entry name" value="SINGLE-STRANDED-DNA-SPECIFIC EXONUCLEASE RECJ"/>
    <property type="match status" value="1"/>
</dbReference>
<evidence type="ECO:0000256" key="2">
    <source>
        <dbReference type="ARBA" id="ARBA00019841"/>
    </source>
</evidence>
<dbReference type="InterPro" id="IPR041122">
    <property type="entry name" value="RecJ_OB"/>
</dbReference>
<protein>
    <recommendedName>
        <fullName evidence="2">Single-stranded-DNA-specific exonuclease RecJ</fullName>
    </recommendedName>
</protein>
<feature type="domain" description="Single-stranded-DNA-specific exonuclease RecJ C-terminal" evidence="8">
    <location>
        <begin position="570"/>
        <end position="770"/>
    </location>
</feature>
<dbReference type="RefSeq" id="WP_057707317.1">
    <property type="nucleotide sequence ID" value="NZ_JQCL01000080.1"/>
</dbReference>
<reference evidence="10 11" key="1">
    <citation type="journal article" date="2015" name="Genome Announc.">
        <title>Expanding the biotechnology potential of lactobacilli through comparative genomics of 213 strains and associated genera.</title>
        <authorList>
            <person name="Sun Z."/>
            <person name="Harris H.M."/>
            <person name="McCann A."/>
            <person name="Guo C."/>
            <person name="Argimon S."/>
            <person name="Zhang W."/>
            <person name="Yang X."/>
            <person name="Jeffery I.B."/>
            <person name="Cooney J.C."/>
            <person name="Kagawa T.F."/>
            <person name="Liu W."/>
            <person name="Song Y."/>
            <person name="Salvetti E."/>
            <person name="Wrobel A."/>
            <person name="Rasinkangas P."/>
            <person name="Parkhill J."/>
            <person name="Rea M.C."/>
            <person name="O'Sullivan O."/>
            <person name="Ritari J."/>
            <person name="Douillard F.P."/>
            <person name="Paul Ross R."/>
            <person name="Yang R."/>
            <person name="Briner A.E."/>
            <person name="Felis G.E."/>
            <person name="de Vos W.M."/>
            <person name="Barrangou R."/>
            <person name="Klaenhammer T.R."/>
            <person name="Caufield P.W."/>
            <person name="Cui Y."/>
            <person name="Zhang H."/>
            <person name="O'Toole P.W."/>
        </authorList>
    </citation>
    <scope>NUCLEOTIDE SEQUENCE [LARGE SCALE GENOMIC DNA]</scope>
    <source>
        <strain evidence="10 11">LMG 26013</strain>
    </source>
</reference>
<dbReference type="InterPro" id="IPR003156">
    <property type="entry name" value="DHHA1_dom"/>
</dbReference>
<keyword evidence="11" id="KW-1185">Reference proteome</keyword>
<comment type="caution">
    <text evidence="10">The sequence shown here is derived from an EMBL/GenBank/DDBJ whole genome shotgun (WGS) entry which is preliminary data.</text>
</comment>
<dbReference type="Gene3D" id="2.40.50.460">
    <property type="match status" value="1"/>
</dbReference>
<evidence type="ECO:0000259" key="9">
    <source>
        <dbReference type="Pfam" id="PF17768"/>
    </source>
</evidence>
<dbReference type="Gene3D" id="3.90.1640.30">
    <property type="match status" value="1"/>
</dbReference>
<sequence>MLAAKKKWVPRVTTAVSEADVAELAKAVGVSPLVAKLLIERGLTSTDAAQQFLNADQQPLLDPLTMHDMEKAVDRIQEAIIAGDQITVYGDYDADGLTSTSIMYETLDQVGANVNYYIPDRFKDGYGPNQAAFDRLIDAGTKLFVTVDNGVAGNAVINAVQERGIDVVVTDHHELPAELPNAYAIVHPRHPEGHYQFGELSGAGVAFKVATALLEEVPEELMDLAAIGTVADLVSLTGENRTLVTLGLKVLRQTTRPGLAALIKAASLEPDQLDETSIGFGIAPRLNALGRLQSAQSGVELLTTLDDDRATELATQVNSLNERRQGLVKTIAASALEQAQSAENATRQTLVITGKDWHEGVLGIVASHVVEATGKPTLVLNEDENGRLKGSGRSVEAYNLFAAIDPVREDLVAFGGHHMAVGLSVMHDQLPILKAALEDAATAQNLAGQGQATLAIDGDLAVKDATLATLDDLKRLAPFGTDNPAPLFELKPAAIPQARAIGSDHQHLKLQLSDGKINVDAIGFSFGTALAPIQASPSDVAVVGELSANTWNGQTKPQVMIRDVAVTGTQVIDARTQHLSARNFQAPGVYLFFHQKLMDKLQGYLNPQSQALFVGDAGTDLSGVQADQAVFVVDCPDTLVDFTTVLTALPLNQLTLYLYRQESVYLAGMPSREQFGKLFQFTVNHHDVDIHHQLTAVAKHLHIERNLLIFMIQVFFEVGFVKISDGVMNGVSNPTKADLHHAPSYQLREQQIVAEETLLYSKSAALQVWVKNQAAVKN</sequence>
<evidence type="ECO:0000259" key="6">
    <source>
        <dbReference type="Pfam" id="PF01368"/>
    </source>
</evidence>
<gene>
    <name evidence="10" type="ORF">IV64_GL000831</name>
</gene>
<evidence type="ECO:0000259" key="7">
    <source>
        <dbReference type="Pfam" id="PF02272"/>
    </source>
</evidence>
<keyword evidence="3" id="KW-0540">Nuclease</keyword>
<dbReference type="InterPro" id="IPR038763">
    <property type="entry name" value="DHH_sf"/>
</dbReference>
<evidence type="ECO:0000313" key="11">
    <source>
        <dbReference type="Proteomes" id="UP000051783"/>
    </source>
</evidence>
<dbReference type="InterPro" id="IPR004610">
    <property type="entry name" value="RecJ"/>
</dbReference>
<dbReference type="GO" id="GO:0006310">
    <property type="term" value="P:DNA recombination"/>
    <property type="evidence" value="ECO:0007669"/>
    <property type="project" value="InterPro"/>
</dbReference>
<dbReference type="InterPro" id="IPR018779">
    <property type="entry name" value="RecJ_C"/>
</dbReference>
<evidence type="ECO:0000313" key="10">
    <source>
        <dbReference type="EMBL" id="KRO08736.1"/>
    </source>
</evidence>
<evidence type="ECO:0000256" key="3">
    <source>
        <dbReference type="ARBA" id="ARBA00022722"/>
    </source>
</evidence>
<dbReference type="GO" id="GO:0003676">
    <property type="term" value="F:nucleic acid binding"/>
    <property type="evidence" value="ECO:0007669"/>
    <property type="project" value="InterPro"/>
</dbReference>
<dbReference type="PATRIC" id="fig|942150.3.peg.849"/>
<dbReference type="STRING" id="942150.IV64_GL000831"/>
<feature type="domain" description="RecJ OB" evidence="9">
    <location>
        <begin position="456"/>
        <end position="563"/>
    </location>
</feature>
<evidence type="ECO:0000256" key="5">
    <source>
        <dbReference type="ARBA" id="ARBA00022839"/>
    </source>
</evidence>
<keyword evidence="5 10" id="KW-0269">Exonuclease</keyword>
<dbReference type="EMBL" id="JQCL01000080">
    <property type="protein sequence ID" value="KRO08736.1"/>
    <property type="molecule type" value="Genomic_DNA"/>
</dbReference>
<dbReference type="InterPro" id="IPR001667">
    <property type="entry name" value="DDH_dom"/>
</dbReference>
<evidence type="ECO:0000259" key="8">
    <source>
        <dbReference type="Pfam" id="PF10141"/>
    </source>
</evidence>
<dbReference type="SUPFAM" id="SSF64182">
    <property type="entry name" value="DHH phosphoesterases"/>
    <property type="match status" value="1"/>
</dbReference>
<evidence type="ECO:0000256" key="1">
    <source>
        <dbReference type="ARBA" id="ARBA00005915"/>
    </source>
</evidence>
<dbReference type="Pfam" id="PF10141">
    <property type="entry name" value="ssDNA-exonuc_C"/>
    <property type="match status" value="1"/>
</dbReference>
<comment type="similarity">
    <text evidence="1">Belongs to the RecJ family.</text>
</comment>
<dbReference type="Pfam" id="PF02272">
    <property type="entry name" value="DHHA1"/>
    <property type="match status" value="1"/>
</dbReference>
<feature type="domain" description="DHHA1" evidence="7">
    <location>
        <begin position="350"/>
        <end position="440"/>
    </location>
</feature>
<dbReference type="GO" id="GO:0008409">
    <property type="term" value="F:5'-3' exonuclease activity"/>
    <property type="evidence" value="ECO:0007669"/>
    <property type="project" value="InterPro"/>
</dbReference>
<dbReference type="PANTHER" id="PTHR30255:SF2">
    <property type="entry name" value="SINGLE-STRANDED-DNA-SPECIFIC EXONUCLEASE RECJ"/>
    <property type="match status" value="1"/>
</dbReference>
<dbReference type="NCBIfam" id="TIGR00644">
    <property type="entry name" value="recJ"/>
    <property type="match status" value="1"/>
</dbReference>
<proteinExistence type="inferred from homology"/>
<dbReference type="AlphaFoldDB" id="A0A0R2M9P6"/>
<dbReference type="Proteomes" id="UP000051783">
    <property type="component" value="Unassembled WGS sequence"/>
</dbReference>